<feature type="region of interest" description="Disordered" evidence="1">
    <location>
        <begin position="343"/>
        <end position="379"/>
    </location>
</feature>
<gene>
    <name evidence="3" type="ORF">FA13DRAFT_1686769</name>
</gene>
<dbReference type="Gene3D" id="3.40.50.1820">
    <property type="entry name" value="alpha/beta hydrolase"/>
    <property type="match status" value="1"/>
</dbReference>
<dbReference type="InterPro" id="IPR000073">
    <property type="entry name" value="AB_hydrolase_1"/>
</dbReference>
<evidence type="ECO:0000313" key="4">
    <source>
        <dbReference type="Proteomes" id="UP000298030"/>
    </source>
</evidence>
<name>A0A4Y7TEQ2_COPMI</name>
<dbReference type="Pfam" id="PF12697">
    <property type="entry name" value="Abhydrolase_6"/>
    <property type="match status" value="1"/>
</dbReference>
<proteinExistence type="predicted"/>
<dbReference type="PANTHER" id="PTHR47842:SF3">
    <property type="entry name" value="DUF676 DOMAIN-CONTAINING PROTEIN"/>
    <property type="match status" value="1"/>
</dbReference>
<evidence type="ECO:0000313" key="3">
    <source>
        <dbReference type="EMBL" id="TEB32653.1"/>
    </source>
</evidence>
<reference evidence="3 4" key="1">
    <citation type="journal article" date="2019" name="Nat. Ecol. Evol.">
        <title>Megaphylogeny resolves global patterns of mushroom evolution.</title>
        <authorList>
            <person name="Varga T."/>
            <person name="Krizsan K."/>
            <person name="Foldi C."/>
            <person name="Dima B."/>
            <person name="Sanchez-Garcia M."/>
            <person name="Sanchez-Ramirez S."/>
            <person name="Szollosi G.J."/>
            <person name="Szarkandi J.G."/>
            <person name="Papp V."/>
            <person name="Albert L."/>
            <person name="Andreopoulos W."/>
            <person name="Angelini C."/>
            <person name="Antonin V."/>
            <person name="Barry K.W."/>
            <person name="Bougher N.L."/>
            <person name="Buchanan P."/>
            <person name="Buyck B."/>
            <person name="Bense V."/>
            <person name="Catcheside P."/>
            <person name="Chovatia M."/>
            <person name="Cooper J."/>
            <person name="Damon W."/>
            <person name="Desjardin D."/>
            <person name="Finy P."/>
            <person name="Geml J."/>
            <person name="Haridas S."/>
            <person name="Hughes K."/>
            <person name="Justo A."/>
            <person name="Karasinski D."/>
            <person name="Kautmanova I."/>
            <person name="Kiss B."/>
            <person name="Kocsube S."/>
            <person name="Kotiranta H."/>
            <person name="LaButti K.M."/>
            <person name="Lechner B.E."/>
            <person name="Liimatainen K."/>
            <person name="Lipzen A."/>
            <person name="Lukacs Z."/>
            <person name="Mihaltcheva S."/>
            <person name="Morgado L.N."/>
            <person name="Niskanen T."/>
            <person name="Noordeloos M.E."/>
            <person name="Ohm R.A."/>
            <person name="Ortiz-Santana B."/>
            <person name="Ovrebo C."/>
            <person name="Racz N."/>
            <person name="Riley R."/>
            <person name="Savchenko A."/>
            <person name="Shiryaev A."/>
            <person name="Soop K."/>
            <person name="Spirin V."/>
            <person name="Szebenyi C."/>
            <person name="Tomsovsky M."/>
            <person name="Tulloss R.E."/>
            <person name="Uehling J."/>
            <person name="Grigoriev I.V."/>
            <person name="Vagvolgyi C."/>
            <person name="Papp T."/>
            <person name="Martin F.M."/>
            <person name="Miettinen O."/>
            <person name="Hibbett D.S."/>
            <person name="Nagy L.G."/>
        </authorList>
    </citation>
    <scope>NUCLEOTIDE SEQUENCE [LARGE SCALE GENOMIC DNA]</scope>
    <source>
        <strain evidence="3 4">FP101781</strain>
    </source>
</reference>
<protein>
    <recommendedName>
        <fullName evidence="2">AB hydrolase-1 domain-containing protein</fullName>
    </recommendedName>
</protein>
<organism evidence="3 4">
    <name type="scientific">Coprinellus micaceus</name>
    <name type="common">Glistening ink-cap mushroom</name>
    <name type="synonym">Coprinus micaceus</name>
    <dbReference type="NCBI Taxonomy" id="71717"/>
    <lineage>
        <taxon>Eukaryota</taxon>
        <taxon>Fungi</taxon>
        <taxon>Dikarya</taxon>
        <taxon>Basidiomycota</taxon>
        <taxon>Agaricomycotina</taxon>
        <taxon>Agaricomycetes</taxon>
        <taxon>Agaricomycetidae</taxon>
        <taxon>Agaricales</taxon>
        <taxon>Agaricineae</taxon>
        <taxon>Psathyrellaceae</taxon>
        <taxon>Coprinellus</taxon>
    </lineage>
</organism>
<dbReference type="STRING" id="71717.A0A4Y7TEQ2"/>
<sequence>MSVLVHLVYIHGFQGNDTSFQSFPLHLQETLSANTSSELNIRFQSSLYPTYKSTKPISFATKNFLSWLSTQPEGPVILIGHSMGGFLAADAALHPSNRDEHGKPKRIVGVIAFDVPFLGMHPHVVVSGIASLFAKNEPKGGKTEREMNEHPQIHIVDSRATSDEWEDFKAKIKVKSRPLSQVTDTSSLGVALSSPSSSNLSLPGSSSQHSDGSSPDRRSPPPSFYDKTVNFLASHAKEDDPIVRWLRKHADAPLSAGKRWIVERFQFGSCMFDPADLGVRYDNLQGWNGLWVNYWTYVGTHEEDQGKKVDDAQPRKSSGEDLNEADELDNDIALLDSGVYDRVTSQNSGSSVPSEGSESQKKKRNILRRKRQQTLDESKSKPSLRHFVVLPTGLGKVLGGWDHWEKVSIAGVVDEVAAHTGLFIPEHNLDYTNFVDGVAAKILGWCARLYRH</sequence>
<dbReference type="PANTHER" id="PTHR47842">
    <property type="entry name" value="EXPRESSED PROTEIN"/>
    <property type="match status" value="1"/>
</dbReference>
<dbReference type="Proteomes" id="UP000298030">
    <property type="component" value="Unassembled WGS sequence"/>
</dbReference>
<keyword evidence="4" id="KW-1185">Reference proteome</keyword>
<feature type="domain" description="AB hydrolase-1" evidence="2">
    <location>
        <begin position="53"/>
        <end position="249"/>
    </location>
</feature>
<feature type="compositionally biased region" description="Basic residues" evidence="1">
    <location>
        <begin position="361"/>
        <end position="372"/>
    </location>
</feature>
<feature type="compositionally biased region" description="Low complexity" evidence="1">
    <location>
        <begin position="345"/>
        <end position="357"/>
    </location>
</feature>
<evidence type="ECO:0000256" key="1">
    <source>
        <dbReference type="SAM" id="MobiDB-lite"/>
    </source>
</evidence>
<feature type="region of interest" description="Disordered" evidence="1">
    <location>
        <begin position="185"/>
        <end position="227"/>
    </location>
</feature>
<feature type="region of interest" description="Disordered" evidence="1">
    <location>
        <begin position="303"/>
        <end position="323"/>
    </location>
</feature>
<dbReference type="AlphaFoldDB" id="A0A4Y7TEQ2"/>
<dbReference type="EMBL" id="QPFP01000014">
    <property type="protein sequence ID" value="TEB32653.1"/>
    <property type="molecule type" value="Genomic_DNA"/>
</dbReference>
<feature type="compositionally biased region" description="Low complexity" evidence="1">
    <location>
        <begin position="186"/>
        <end position="213"/>
    </location>
</feature>
<dbReference type="OrthoDB" id="3248508at2759"/>
<feature type="compositionally biased region" description="Basic and acidic residues" evidence="1">
    <location>
        <begin position="303"/>
        <end position="319"/>
    </location>
</feature>
<evidence type="ECO:0000259" key="2">
    <source>
        <dbReference type="Pfam" id="PF12697"/>
    </source>
</evidence>
<dbReference type="SUPFAM" id="SSF53474">
    <property type="entry name" value="alpha/beta-Hydrolases"/>
    <property type="match status" value="1"/>
</dbReference>
<dbReference type="InterPro" id="IPR029058">
    <property type="entry name" value="AB_hydrolase_fold"/>
</dbReference>
<accession>A0A4Y7TEQ2</accession>
<comment type="caution">
    <text evidence="3">The sequence shown here is derived from an EMBL/GenBank/DDBJ whole genome shotgun (WGS) entry which is preliminary data.</text>
</comment>